<keyword evidence="3 5" id="KW-1133">Transmembrane helix</keyword>
<feature type="transmembrane region" description="Helical" evidence="5">
    <location>
        <begin position="163"/>
        <end position="181"/>
    </location>
</feature>
<dbReference type="AlphaFoldDB" id="A0A4Y8ISS3"/>
<evidence type="ECO:0000256" key="3">
    <source>
        <dbReference type="ARBA" id="ARBA00022989"/>
    </source>
</evidence>
<dbReference type="OrthoDB" id="1679205at2"/>
<proteinExistence type="predicted"/>
<evidence type="ECO:0000313" key="6">
    <source>
        <dbReference type="EMBL" id="TFB24998.1"/>
    </source>
</evidence>
<feature type="transmembrane region" description="Helical" evidence="5">
    <location>
        <begin position="39"/>
        <end position="64"/>
    </location>
</feature>
<feature type="transmembrane region" description="Helical" evidence="5">
    <location>
        <begin position="70"/>
        <end position="88"/>
    </location>
</feature>
<dbReference type="NCBIfam" id="TIGR02840">
    <property type="entry name" value="spore_YtaF"/>
    <property type="match status" value="1"/>
</dbReference>
<accession>A0A4Y8ISS3</accession>
<evidence type="ECO:0000256" key="4">
    <source>
        <dbReference type="ARBA" id="ARBA00023136"/>
    </source>
</evidence>
<feature type="transmembrane region" description="Helical" evidence="5">
    <location>
        <begin position="135"/>
        <end position="157"/>
    </location>
</feature>
<evidence type="ECO:0000256" key="5">
    <source>
        <dbReference type="SAM" id="Phobius"/>
    </source>
</evidence>
<protein>
    <submittedName>
        <fullName evidence="6">Sporulation membrane protein YtaF</fullName>
    </submittedName>
</protein>
<dbReference type="Proteomes" id="UP000297975">
    <property type="component" value="Unassembled WGS sequence"/>
</dbReference>
<dbReference type="PANTHER" id="PTHR35529:SF2">
    <property type="entry name" value="SPORULATION PROTEIN YTAF-RELATED"/>
    <property type="match status" value="1"/>
</dbReference>
<evidence type="ECO:0000256" key="1">
    <source>
        <dbReference type="ARBA" id="ARBA00022475"/>
    </source>
</evidence>
<gene>
    <name evidence="6" type="primary">ytaF</name>
    <name evidence="6" type="ORF">E3U55_00995</name>
</gene>
<comment type="caution">
    <text evidence="6">The sequence shown here is derived from an EMBL/GenBank/DDBJ whole genome shotgun (WGS) entry which is preliminary data.</text>
</comment>
<dbReference type="EMBL" id="SOPW01000001">
    <property type="protein sequence ID" value="TFB24998.1"/>
    <property type="molecule type" value="Genomic_DNA"/>
</dbReference>
<feature type="transmembrane region" description="Helical" evidence="5">
    <location>
        <begin position="6"/>
        <end position="27"/>
    </location>
</feature>
<keyword evidence="1" id="KW-1003">Cell membrane</keyword>
<organism evidence="6 7">
    <name type="scientific">Filobacillus milosensis</name>
    <dbReference type="NCBI Taxonomy" id="94137"/>
    <lineage>
        <taxon>Bacteria</taxon>
        <taxon>Bacillati</taxon>
        <taxon>Bacillota</taxon>
        <taxon>Bacilli</taxon>
        <taxon>Bacillales</taxon>
        <taxon>Bacillaceae</taxon>
        <taxon>Filobacillus</taxon>
    </lineage>
</organism>
<reference evidence="6 7" key="1">
    <citation type="submission" date="2019-03" db="EMBL/GenBank/DDBJ databases">
        <authorList>
            <person name="He R.-H."/>
        </authorList>
    </citation>
    <scope>NUCLEOTIDE SEQUENCE [LARGE SCALE GENOMIC DNA]</scope>
    <source>
        <strain evidence="7">SH 714</strain>
    </source>
</reference>
<name>A0A4Y8ISS3_9BACI</name>
<evidence type="ECO:0000256" key="2">
    <source>
        <dbReference type="ARBA" id="ARBA00022692"/>
    </source>
</evidence>
<evidence type="ECO:0000313" key="7">
    <source>
        <dbReference type="Proteomes" id="UP000297975"/>
    </source>
</evidence>
<keyword evidence="7" id="KW-1185">Reference proteome</keyword>
<dbReference type="InterPro" id="IPR014205">
    <property type="entry name" value="Spore_YtaF"/>
</dbReference>
<feature type="transmembrane region" description="Helical" evidence="5">
    <location>
        <begin position="193"/>
        <end position="210"/>
    </location>
</feature>
<dbReference type="Pfam" id="PF02659">
    <property type="entry name" value="Mntp"/>
    <property type="match status" value="2"/>
</dbReference>
<keyword evidence="4 5" id="KW-0472">Membrane</keyword>
<keyword evidence="2 5" id="KW-0812">Transmembrane</keyword>
<dbReference type="PANTHER" id="PTHR35529">
    <property type="entry name" value="MANGANESE EFFLUX PUMP MNTP-RELATED"/>
    <property type="match status" value="1"/>
</dbReference>
<sequence>MLEHIWVIILLLSFAVSFDSYFFGFTYSLKSIKVKKTTYMVIGLVTSSSFLSGYLLGGIFSLLTPTITEYLGGIIFLFVGGYVIWQWVGEQREKIRMYYKDEPLSWNLKTLWLILKDPQMADVDHSGSINGKESFIVALALSLDSFGSGVGAAFTILPYLLTAFMVGLSSMFFLALGSLTGRYMVQFKWMQQLSFLPGLIFILLGIWNFTK</sequence>
<dbReference type="InterPro" id="IPR003810">
    <property type="entry name" value="Mntp/YtaF"/>
</dbReference>